<dbReference type="InterPro" id="IPR028974">
    <property type="entry name" value="TSP_type-3_rpt"/>
</dbReference>
<keyword evidence="2" id="KW-0732">Signal</keyword>
<evidence type="ECO:0000256" key="5">
    <source>
        <dbReference type="PROSITE-ProRule" id="PRU00473"/>
    </source>
</evidence>
<name>A0ABX7NZM5_9BACT</name>
<dbReference type="Gene3D" id="4.10.1080.10">
    <property type="entry name" value="TSP type-3 repeat"/>
    <property type="match status" value="2"/>
</dbReference>
<dbReference type="InterPro" id="IPR003367">
    <property type="entry name" value="Thrombospondin_3-like_rpt"/>
</dbReference>
<dbReference type="Pfam" id="PF00691">
    <property type="entry name" value="OmpA"/>
    <property type="match status" value="1"/>
</dbReference>
<dbReference type="PRINTS" id="PR01021">
    <property type="entry name" value="OMPADOMAIN"/>
</dbReference>
<keyword evidence="3 5" id="KW-0472">Membrane</keyword>
<feature type="compositionally biased region" description="Basic and acidic residues" evidence="6">
    <location>
        <begin position="196"/>
        <end position="222"/>
    </location>
</feature>
<feature type="domain" description="OmpA-like" evidence="7">
    <location>
        <begin position="357"/>
        <end position="475"/>
    </location>
</feature>
<evidence type="ECO:0000259" key="7">
    <source>
        <dbReference type="PROSITE" id="PS51123"/>
    </source>
</evidence>
<evidence type="ECO:0000256" key="4">
    <source>
        <dbReference type="ARBA" id="ARBA00023237"/>
    </source>
</evidence>
<dbReference type="InterPro" id="IPR050330">
    <property type="entry name" value="Bact_OuterMem_StrucFunc"/>
</dbReference>
<feature type="compositionally biased region" description="Acidic residues" evidence="6">
    <location>
        <begin position="223"/>
        <end position="237"/>
    </location>
</feature>
<dbReference type="SUPFAM" id="SSF103647">
    <property type="entry name" value="TSP type-3 repeat"/>
    <property type="match status" value="1"/>
</dbReference>
<evidence type="ECO:0000256" key="2">
    <source>
        <dbReference type="ARBA" id="ARBA00022729"/>
    </source>
</evidence>
<dbReference type="InterPro" id="IPR006664">
    <property type="entry name" value="OMP_bac"/>
</dbReference>
<dbReference type="RefSeq" id="WP_206725935.1">
    <property type="nucleotide sequence ID" value="NZ_CP071090.1"/>
</dbReference>
<feature type="region of interest" description="Disordered" evidence="6">
    <location>
        <begin position="103"/>
        <end position="325"/>
    </location>
</feature>
<dbReference type="PROSITE" id="PS51257">
    <property type="entry name" value="PROKAR_LIPOPROTEIN"/>
    <property type="match status" value="1"/>
</dbReference>
<keyword evidence="9" id="KW-1185">Reference proteome</keyword>
<feature type="compositionally biased region" description="Basic and acidic residues" evidence="6">
    <location>
        <begin position="260"/>
        <end position="284"/>
    </location>
</feature>
<evidence type="ECO:0000313" key="8">
    <source>
        <dbReference type="EMBL" id="QSQ24372.1"/>
    </source>
</evidence>
<dbReference type="PROSITE" id="PS51123">
    <property type="entry name" value="OMPA_2"/>
    <property type="match status" value="1"/>
</dbReference>
<gene>
    <name evidence="8" type="ORF">JY651_05260</name>
</gene>
<dbReference type="EMBL" id="CP071090">
    <property type="protein sequence ID" value="QSQ24372.1"/>
    <property type="molecule type" value="Genomic_DNA"/>
</dbReference>
<organism evidence="8 9">
    <name type="scientific">Pyxidicoccus parkwayensis</name>
    <dbReference type="NCBI Taxonomy" id="2813578"/>
    <lineage>
        <taxon>Bacteria</taxon>
        <taxon>Pseudomonadati</taxon>
        <taxon>Myxococcota</taxon>
        <taxon>Myxococcia</taxon>
        <taxon>Myxococcales</taxon>
        <taxon>Cystobacterineae</taxon>
        <taxon>Myxococcaceae</taxon>
        <taxon>Pyxidicoccus</taxon>
    </lineage>
</organism>
<comment type="subcellular location">
    <subcellularLocation>
        <location evidence="1">Cell outer membrane</location>
    </subcellularLocation>
</comment>
<feature type="compositionally biased region" description="Basic and acidic residues" evidence="6">
    <location>
        <begin position="140"/>
        <end position="157"/>
    </location>
</feature>
<proteinExistence type="predicted"/>
<accession>A0ABX7NZM5</accession>
<evidence type="ECO:0000256" key="3">
    <source>
        <dbReference type="ARBA" id="ARBA00023136"/>
    </source>
</evidence>
<protein>
    <submittedName>
        <fullName evidence="8">OmpA family protein</fullName>
    </submittedName>
</protein>
<dbReference type="Proteomes" id="UP000662747">
    <property type="component" value="Chromosome"/>
</dbReference>
<feature type="compositionally biased region" description="Acidic residues" evidence="6">
    <location>
        <begin position="158"/>
        <end position="172"/>
    </location>
</feature>
<dbReference type="Pfam" id="PF02412">
    <property type="entry name" value="TSP_3"/>
    <property type="match status" value="2"/>
</dbReference>
<dbReference type="Gene3D" id="3.30.1330.60">
    <property type="entry name" value="OmpA-like domain"/>
    <property type="match status" value="1"/>
</dbReference>
<sequence>MTRPSLATLLPLLLAVGCVSGSKIRADTEVLANDVERARRSGALRCAPVELATAEANLDFARGELSQGNSSRAAAHARAADEAVDRALELSKNCGPRQVLVRERPEQPQPQQPTQPQQPQPQQPQVVVRIEETDNDGDGILDKDDPCPDQAEDKDGFQDEDGCPEPDNDNDGVLDGNDKCPLNPGVQENQGCPQEAPKDRDGDGIVDALDKCADQAEDKDGFQDEDGCPELDNDQDGLVDSADKCPNEAGPVQNVGCPILDKDGDGLNDPQDKCPDEPEDKDGFQDDDGCPDLDNDSDGIPDGQDKCPLEAGPAENGGCADKDADNDGIVDRLDACPDQPGVKEERGCAKQYKLVVIKKDRIEIKKQIMFGSGSAKIVGKQSFSILDDVAQAMKDAPWIKKIRVEGHTDSLGKDLSNLRLSQKRADSVKAQLLRRGIDPGRIEAVGFGETKPIGPNNTKAGRAQNRRTEFNIIEQ</sequence>
<dbReference type="InterPro" id="IPR006665">
    <property type="entry name" value="OmpA-like"/>
</dbReference>
<evidence type="ECO:0000256" key="1">
    <source>
        <dbReference type="ARBA" id="ARBA00004442"/>
    </source>
</evidence>
<keyword evidence="4" id="KW-0998">Cell outer membrane</keyword>
<feature type="compositionally biased region" description="Pro residues" evidence="6">
    <location>
        <begin position="107"/>
        <end position="122"/>
    </location>
</feature>
<dbReference type="InterPro" id="IPR036737">
    <property type="entry name" value="OmpA-like_sf"/>
</dbReference>
<dbReference type="SUPFAM" id="SSF103088">
    <property type="entry name" value="OmpA-like"/>
    <property type="match status" value="1"/>
</dbReference>
<feature type="compositionally biased region" description="Acidic residues" evidence="6">
    <location>
        <begin position="285"/>
        <end position="299"/>
    </location>
</feature>
<dbReference type="PANTHER" id="PTHR30329:SF21">
    <property type="entry name" value="LIPOPROTEIN YIAD-RELATED"/>
    <property type="match status" value="1"/>
</dbReference>
<evidence type="ECO:0000256" key="6">
    <source>
        <dbReference type="SAM" id="MobiDB-lite"/>
    </source>
</evidence>
<dbReference type="PANTHER" id="PTHR30329">
    <property type="entry name" value="STATOR ELEMENT OF FLAGELLAR MOTOR COMPLEX"/>
    <property type="match status" value="1"/>
</dbReference>
<reference evidence="8 9" key="1">
    <citation type="submission" date="2021-02" db="EMBL/GenBank/DDBJ databases">
        <title>De Novo genome assembly of isolated myxobacteria.</title>
        <authorList>
            <person name="Stevens D.C."/>
        </authorList>
    </citation>
    <scope>NUCLEOTIDE SEQUENCE [LARGE SCALE GENOMIC DNA]</scope>
    <source>
        <strain evidence="9">SCPEA02</strain>
    </source>
</reference>
<evidence type="ECO:0000313" key="9">
    <source>
        <dbReference type="Proteomes" id="UP000662747"/>
    </source>
</evidence>
<dbReference type="CDD" id="cd07185">
    <property type="entry name" value="OmpA_C-like"/>
    <property type="match status" value="1"/>
</dbReference>